<keyword evidence="7" id="KW-0347">Helicase</keyword>
<keyword evidence="12" id="KW-0539">Nucleus</keyword>
<dbReference type="InterPro" id="IPR045028">
    <property type="entry name" value="DinG/Rad3-like"/>
</dbReference>
<dbReference type="InterPro" id="IPR014013">
    <property type="entry name" value="Helic_SF1/SF2_ATP-bd_DinG/Rad3"/>
</dbReference>
<organism evidence="14">
    <name type="scientific">Medioppia subpectinata</name>
    <dbReference type="NCBI Taxonomy" id="1979941"/>
    <lineage>
        <taxon>Eukaryota</taxon>
        <taxon>Metazoa</taxon>
        <taxon>Ecdysozoa</taxon>
        <taxon>Arthropoda</taxon>
        <taxon>Chelicerata</taxon>
        <taxon>Arachnida</taxon>
        <taxon>Acari</taxon>
        <taxon>Acariformes</taxon>
        <taxon>Sarcoptiformes</taxon>
        <taxon>Oribatida</taxon>
        <taxon>Brachypylina</taxon>
        <taxon>Oppioidea</taxon>
        <taxon>Oppiidae</taxon>
        <taxon>Medioppia</taxon>
    </lineage>
</organism>
<evidence type="ECO:0000313" key="14">
    <source>
        <dbReference type="EMBL" id="CAD7624418.1"/>
    </source>
</evidence>
<evidence type="ECO:0000256" key="3">
    <source>
        <dbReference type="ARBA" id="ARBA00008435"/>
    </source>
</evidence>
<dbReference type="Pfam" id="PF06733">
    <property type="entry name" value="DEAD_2"/>
    <property type="match status" value="1"/>
</dbReference>
<dbReference type="InterPro" id="IPR027417">
    <property type="entry name" value="P-loop_NTPase"/>
</dbReference>
<dbReference type="GO" id="GO:0003678">
    <property type="term" value="F:DNA helicase activity"/>
    <property type="evidence" value="ECO:0007669"/>
    <property type="project" value="InterPro"/>
</dbReference>
<dbReference type="NCBIfam" id="TIGR00604">
    <property type="entry name" value="rad3"/>
    <property type="match status" value="1"/>
</dbReference>
<keyword evidence="4" id="KW-0479">Metal-binding</keyword>
<evidence type="ECO:0000313" key="15">
    <source>
        <dbReference type="Proteomes" id="UP000759131"/>
    </source>
</evidence>
<evidence type="ECO:0000256" key="4">
    <source>
        <dbReference type="ARBA" id="ARBA00022723"/>
    </source>
</evidence>
<dbReference type="SMART" id="SM00488">
    <property type="entry name" value="DEXDc2"/>
    <property type="match status" value="1"/>
</dbReference>
<comment type="similarity">
    <text evidence="3">Belongs to the DEAD box helicase family. DEAH subfamily. DDX11/CHL1 sub-subfamily.</text>
</comment>
<comment type="subcellular location">
    <subcellularLocation>
        <location evidence="2">Nucleus</location>
    </subcellularLocation>
</comment>
<dbReference type="GO" id="GO:0016818">
    <property type="term" value="F:hydrolase activity, acting on acid anhydrides, in phosphorus-containing anhydrides"/>
    <property type="evidence" value="ECO:0007669"/>
    <property type="project" value="InterPro"/>
</dbReference>
<evidence type="ECO:0000256" key="2">
    <source>
        <dbReference type="ARBA" id="ARBA00004123"/>
    </source>
</evidence>
<dbReference type="InterPro" id="IPR013020">
    <property type="entry name" value="Rad3/Chl1-like"/>
</dbReference>
<evidence type="ECO:0000256" key="8">
    <source>
        <dbReference type="ARBA" id="ARBA00022840"/>
    </source>
</evidence>
<dbReference type="GO" id="GO:0006139">
    <property type="term" value="P:nucleobase-containing compound metabolic process"/>
    <property type="evidence" value="ECO:0007669"/>
    <property type="project" value="InterPro"/>
</dbReference>
<dbReference type="GO" id="GO:0005524">
    <property type="term" value="F:ATP binding"/>
    <property type="evidence" value="ECO:0007669"/>
    <property type="project" value="UniProtKB-KW"/>
</dbReference>
<dbReference type="EMBL" id="OC856887">
    <property type="protein sequence ID" value="CAD7624418.1"/>
    <property type="molecule type" value="Genomic_DNA"/>
</dbReference>
<dbReference type="GO" id="GO:0005634">
    <property type="term" value="C:nucleus"/>
    <property type="evidence" value="ECO:0007669"/>
    <property type="project" value="UniProtKB-SubCell"/>
</dbReference>
<evidence type="ECO:0000256" key="6">
    <source>
        <dbReference type="ARBA" id="ARBA00022801"/>
    </source>
</evidence>
<keyword evidence="15" id="KW-1185">Reference proteome</keyword>
<dbReference type="InterPro" id="IPR006554">
    <property type="entry name" value="Helicase-like_DEXD_c2"/>
</dbReference>
<name>A0A7R9KJT9_9ACAR</name>
<accession>A0A7R9KJT9</accession>
<evidence type="ECO:0000259" key="13">
    <source>
        <dbReference type="PROSITE" id="PS51193"/>
    </source>
</evidence>
<dbReference type="PROSITE" id="PS51193">
    <property type="entry name" value="HELICASE_ATP_BIND_2"/>
    <property type="match status" value="1"/>
</dbReference>
<dbReference type="InterPro" id="IPR006555">
    <property type="entry name" value="ATP-dep_Helicase_C"/>
</dbReference>
<dbReference type="PANTHER" id="PTHR11472:SF41">
    <property type="entry name" value="ATP-DEPENDENT DNA HELICASE DDX11-RELATED"/>
    <property type="match status" value="1"/>
</dbReference>
<reference evidence="14" key="1">
    <citation type="submission" date="2020-11" db="EMBL/GenBank/DDBJ databases">
        <authorList>
            <person name="Tran Van P."/>
        </authorList>
    </citation>
    <scope>NUCLEOTIDE SEQUENCE</scope>
</reference>
<proteinExistence type="inferred from homology"/>
<dbReference type="InterPro" id="IPR010614">
    <property type="entry name" value="RAD3-like_helicase_DEAD"/>
</dbReference>
<evidence type="ECO:0000256" key="5">
    <source>
        <dbReference type="ARBA" id="ARBA00022741"/>
    </source>
</evidence>
<evidence type="ECO:0000256" key="9">
    <source>
        <dbReference type="ARBA" id="ARBA00023004"/>
    </source>
</evidence>
<keyword evidence="5" id="KW-0547">Nucleotide-binding</keyword>
<dbReference type="EMBL" id="CAJPIZ010002312">
    <property type="protein sequence ID" value="CAG2104848.1"/>
    <property type="molecule type" value="Genomic_DNA"/>
</dbReference>
<evidence type="ECO:0000256" key="11">
    <source>
        <dbReference type="ARBA" id="ARBA00023235"/>
    </source>
</evidence>
<keyword evidence="10" id="KW-0411">Iron-sulfur</keyword>
<keyword evidence="6" id="KW-0378">Hydrolase</keyword>
<dbReference type="PANTHER" id="PTHR11472">
    <property type="entry name" value="DNA REPAIR DEAD HELICASE RAD3/XP-D SUBFAMILY MEMBER"/>
    <property type="match status" value="1"/>
</dbReference>
<dbReference type="OrthoDB" id="267079at2759"/>
<evidence type="ECO:0000256" key="7">
    <source>
        <dbReference type="ARBA" id="ARBA00022806"/>
    </source>
</evidence>
<dbReference type="GO" id="GO:0034085">
    <property type="term" value="P:establishment of sister chromatid cohesion"/>
    <property type="evidence" value="ECO:0007669"/>
    <property type="project" value="TreeGrafter"/>
</dbReference>
<dbReference type="AlphaFoldDB" id="A0A7R9KJT9"/>
<feature type="domain" description="Helicase ATP-binding" evidence="13">
    <location>
        <begin position="2"/>
        <end position="565"/>
    </location>
</feature>
<dbReference type="Pfam" id="PF13307">
    <property type="entry name" value="Helicase_C_2"/>
    <property type="match status" value="1"/>
</dbReference>
<dbReference type="Gene3D" id="3.40.50.300">
    <property type="entry name" value="P-loop containing nucleotide triphosphate hydrolases"/>
    <property type="match status" value="3"/>
</dbReference>
<evidence type="ECO:0000256" key="10">
    <source>
        <dbReference type="ARBA" id="ARBA00023014"/>
    </source>
</evidence>
<protein>
    <recommendedName>
        <fullName evidence="13">Helicase ATP-binding domain-containing protein</fullName>
    </recommendedName>
</protein>
<keyword evidence="11" id="KW-0413">Isomerase</keyword>
<keyword evidence="8" id="KW-0067">ATP-binding</keyword>
<dbReference type="GO" id="GO:0051536">
    <property type="term" value="F:iron-sulfur cluster binding"/>
    <property type="evidence" value="ECO:0007669"/>
    <property type="project" value="UniProtKB-KW"/>
</dbReference>
<evidence type="ECO:0000256" key="12">
    <source>
        <dbReference type="ARBA" id="ARBA00023242"/>
    </source>
</evidence>
<dbReference type="GO" id="GO:0003677">
    <property type="term" value="F:DNA binding"/>
    <property type="evidence" value="ECO:0007669"/>
    <property type="project" value="InterPro"/>
</dbReference>
<sequence length="893" mass="101966">MSSSGYHFPYIAYDIQEQLMDAMYGALDEQKMAILESPTGTGKSLSIICATIKWIHDFHDKQLDTLSRQLKRCDEEIQRLDAESKVSSDWIELQDKKSSVCRQKEVIVKQLTAFEAKDKRNKSLLDRRNNSIVRQKFVLKHKNVTKKLKKSDTNGDQELDPLSGDGVDEDFVDYCSDDEVVDEKSSEVGDGFVAPKMYYCSRTHSQLSQFIRIICATIKWIHDFHDKQLDTLSRQLKRCDEEIQRLDAESKVSSDWIELQDKKSSVCRQKEVIVKQLTAFEAKDKRNKLLLDRRNNSIVRQKFVLKHKNVTKKAKTSDTNGDQELDPLSGDGVDEDFVDYCSDDEVVDEKSSEVGDGFVAPKMYYCSRTHSQLSQFIREIQKTAYSREETPLRLVPLGSRSNYCINERVLRLNNNNLINEKCIELQNSSNSQLKCQMFKHNVINELRDEVLADVLDIEDITKLGKGIKACPYYSTRLAIPEAEIVILPYNILLHSATRESYGINLKGSVVVIDEAHNLMETIHNIHSIELKGSHIIDTLSQLNAYLMRYKSRLSARNTMHIKQIAFILNEFIKHFKASAQIGGHNVSERVEFLIRLGIENLNLYQILDYCQKSQIARKLFGFSKRKNCVKIDEKSEKKANGTTAFLAKMKGKSIEVQAIASNDSAADEETKIFGSPLYIIIEFLKALIDSKANAKIITNFDTNSLRNSCVKYILLNPFSQFKDIVSECRSVVLCGGTMKPFDEYIDHLFKPLGITSERLVTFSCGHVIPDSNLSAICLGMGPNGRQLNYTFQNRTNTSMIEETGKTIANMCAVIPDGIVCFFPSYDFEDNYYKVWQKSGIIKSIEAKGKTVFREPRKSSMVQTILGDYNRAITPVLFFPRYEYTQQPPFYSLP</sequence>
<dbReference type="Proteomes" id="UP000759131">
    <property type="component" value="Unassembled WGS sequence"/>
</dbReference>
<keyword evidence="9" id="KW-0408">Iron</keyword>
<gene>
    <name evidence="14" type="ORF">OSB1V03_LOCUS4863</name>
</gene>
<dbReference type="SUPFAM" id="SSF52540">
    <property type="entry name" value="P-loop containing nucleoside triphosphate hydrolases"/>
    <property type="match status" value="1"/>
</dbReference>
<comment type="cofactor">
    <cofactor evidence="1">
        <name>[4Fe-4S] cluster</name>
        <dbReference type="ChEBI" id="CHEBI:49883"/>
    </cofactor>
</comment>
<dbReference type="GO" id="GO:0046872">
    <property type="term" value="F:metal ion binding"/>
    <property type="evidence" value="ECO:0007669"/>
    <property type="project" value="UniProtKB-KW"/>
</dbReference>
<evidence type="ECO:0000256" key="1">
    <source>
        <dbReference type="ARBA" id="ARBA00001966"/>
    </source>
</evidence>